<keyword evidence="2" id="KW-1185">Reference proteome</keyword>
<gene>
    <name evidence="1" type="ORF">BWQ96_01493</name>
</gene>
<comment type="caution">
    <text evidence="1">The sequence shown here is derived from an EMBL/GenBank/DDBJ whole genome shotgun (WGS) entry which is preliminary data.</text>
</comment>
<dbReference type="PANTHER" id="PTHR31400:SF1">
    <property type="entry name" value="PROTEIN GUCD1"/>
    <property type="match status" value="1"/>
</dbReference>
<dbReference type="EMBL" id="NBIV01000012">
    <property type="protein sequence ID" value="PXF48641.1"/>
    <property type="molecule type" value="Genomic_DNA"/>
</dbReference>
<evidence type="ECO:0000313" key="1">
    <source>
        <dbReference type="EMBL" id="PXF48641.1"/>
    </source>
</evidence>
<proteinExistence type="predicted"/>
<sequence length="139" mass="16385">MNPKRITEVPFLYVHDGLQDFIALQKDLVPYIHQVSNWDCGLACILMALRARGNKQVTLNDLARCCKREATWSIDIAYLLRDYGLECVFYTITRGVRPEYFFQSFYKRLLDTCDTERVIERFRNAERSGVKVIERTSRH</sequence>
<accession>A0A2V3J2H1</accession>
<dbReference type="AlphaFoldDB" id="A0A2V3J2H1"/>
<name>A0A2V3J2H1_9FLOR</name>
<protein>
    <submittedName>
        <fullName evidence="1">Protein GUCD1</fullName>
    </submittedName>
</protein>
<reference evidence="1 2" key="1">
    <citation type="journal article" date="2018" name="Mol. Biol. Evol.">
        <title>Analysis of the draft genome of the red seaweed Gracilariopsis chorda provides insights into genome size evolution in Rhodophyta.</title>
        <authorList>
            <person name="Lee J."/>
            <person name="Yang E.C."/>
            <person name="Graf L."/>
            <person name="Yang J.H."/>
            <person name="Qiu H."/>
            <person name="Zel Zion U."/>
            <person name="Chan C.X."/>
            <person name="Stephens T.G."/>
            <person name="Weber A.P.M."/>
            <person name="Boo G.H."/>
            <person name="Boo S.M."/>
            <person name="Kim K.M."/>
            <person name="Shin Y."/>
            <person name="Jung M."/>
            <person name="Lee S.J."/>
            <person name="Yim H.S."/>
            <person name="Lee J.H."/>
            <person name="Bhattacharya D."/>
            <person name="Yoon H.S."/>
        </authorList>
    </citation>
    <scope>NUCLEOTIDE SEQUENCE [LARGE SCALE GENOMIC DNA]</scope>
    <source>
        <strain evidence="1 2">SKKU-2015</strain>
        <tissue evidence="1">Whole body</tissue>
    </source>
</reference>
<dbReference type="Gene3D" id="3.90.70.10">
    <property type="entry name" value="Cysteine proteinases"/>
    <property type="match status" value="1"/>
</dbReference>
<dbReference type="Proteomes" id="UP000247409">
    <property type="component" value="Unassembled WGS sequence"/>
</dbReference>
<organism evidence="1 2">
    <name type="scientific">Gracilariopsis chorda</name>
    <dbReference type="NCBI Taxonomy" id="448386"/>
    <lineage>
        <taxon>Eukaryota</taxon>
        <taxon>Rhodophyta</taxon>
        <taxon>Florideophyceae</taxon>
        <taxon>Rhodymeniophycidae</taxon>
        <taxon>Gracilariales</taxon>
        <taxon>Gracilariaceae</taxon>
        <taxon>Gracilariopsis</taxon>
    </lineage>
</organism>
<dbReference type="PANTHER" id="PTHR31400">
    <property type="entry name" value="GUANYLYL CYCLASE DOMAIN CONTAINING PROTEIN 1 GUCD1"/>
    <property type="match status" value="1"/>
</dbReference>
<dbReference type="InterPro" id="IPR018616">
    <property type="entry name" value="GUCD1"/>
</dbReference>
<evidence type="ECO:0000313" key="2">
    <source>
        <dbReference type="Proteomes" id="UP000247409"/>
    </source>
</evidence>
<dbReference type="Pfam" id="PF09778">
    <property type="entry name" value="Guanylate_cyc_2"/>
    <property type="match status" value="1"/>
</dbReference>
<dbReference type="OrthoDB" id="206796at2759"/>